<feature type="chain" id="PRO_5007114343" evidence="1">
    <location>
        <begin position="23"/>
        <end position="101"/>
    </location>
</feature>
<dbReference type="EMBL" id="LOWA01000037">
    <property type="protein sequence ID" value="KVE25696.1"/>
    <property type="molecule type" value="Genomic_DNA"/>
</dbReference>
<dbReference type="RefSeq" id="WP_059518674.1">
    <property type="nucleotide sequence ID" value="NZ_LOWA01000037.1"/>
</dbReference>
<evidence type="ECO:0000313" key="2">
    <source>
        <dbReference type="EMBL" id="KVE25696.1"/>
    </source>
</evidence>
<evidence type="ECO:0000313" key="3">
    <source>
        <dbReference type="Proteomes" id="UP000062788"/>
    </source>
</evidence>
<reference evidence="2 3" key="1">
    <citation type="submission" date="2015-11" db="EMBL/GenBank/DDBJ databases">
        <title>Expanding the genomic diversity of Burkholderia species for the development of highly accurate diagnostics.</title>
        <authorList>
            <person name="Sahl J."/>
            <person name="Keim P."/>
            <person name="Wagner D."/>
        </authorList>
    </citation>
    <scope>NUCLEOTIDE SEQUENCE [LARGE SCALE GENOMIC DNA]</scope>
    <source>
        <strain evidence="2 3">TSV85</strain>
    </source>
</reference>
<dbReference type="Proteomes" id="UP000062788">
    <property type="component" value="Unassembled WGS sequence"/>
</dbReference>
<accession>A0A103E0E3</accession>
<comment type="caution">
    <text evidence="2">The sequence shown here is derived from an EMBL/GenBank/DDBJ whole genome shotgun (WGS) entry which is preliminary data.</text>
</comment>
<evidence type="ECO:0000256" key="1">
    <source>
        <dbReference type="SAM" id="SignalP"/>
    </source>
</evidence>
<keyword evidence="1" id="KW-0732">Signal</keyword>
<dbReference type="AlphaFoldDB" id="A0A103E0E3"/>
<sequence>MRFAHRLLRIALCGLATSPAFAGASGSAPLILDTQSGIHDGRSGVVSRNVPLSSAPIVEPIRPASMMALPSAATAPMVIIPYIEVPGAPAPYTAPVAQPRD</sequence>
<organism evidence="2 3">
    <name type="scientific">Burkholderia singularis</name>
    <dbReference type="NCBI Taxonomy" id="1503053"/>
    <lineage>
        <taxon>Bacteria</taxon>
        <taxon>Pseudomonadati</taxon>
        <taxon>Pseudomonadota</taxon>
        <taxon>Betaproteobacteria</taxon>
        <taxon>Burkholderiales</taxon>
        <taxon>Burkholderiaceae</taxon>
        <taxon>Burkholderia</taxon>
        <taxon>pseudomallei group</taxon>
    </lineage>
</organism>
<protein>
    <submittedName>
        <fullName evidence="2">Uncharacterized protein</fullName>
    </submittedName>
</protein>
<gene>
    <name evidence="2" type="ORF">WS67_17485</name>
</gene>
<feature type="signal peptide" evidence="1">
    <location>
        <begin position="1"/>
        <end position="22"/>
    </location>
</feature>
<proteinExistence type="predicted"/>
<name>A0A103E0E3_9BURK</name>
<keyword evidence="3" id="KW-1185">Reference proteome</keyword>